<accession>A0AAV7VVF0</accession>
<evidence type="ECO:0000313" key="2">
    <source>
        <dbReference type="EMBL" id="KAJ1204756.1"/>
    </source>
</evidence>
<dbReference type="AlphaFoldDB" id="A0AAV7VVF0"/>
<dbReference type="Proteomes" id="UP001066276">
    <property type="component" value="Chromosome 1_2"/>
</dbReference>
<feature type="region of interest" description="Disordered" evidence="1">
    <location>
        <begin position="225"/>
        <end position="245"/>
    </location>
</feature>
<evidence type="ECO:0000313" key="3">
    <source>
        <dbReference type="Proteomes" id="UP001066276"/>
    </source>
</evidence>
<sequence length="245" mass="25729">MNRVSAASLASPPCLGAWHGPSATIPAASSPLSLLTFGGTGAPAPLLHWGPLHRAVTVCSPQRRPGFQDPTTGTPQGGGAGSTSAQVRRQQNQTPTLAGTTPSIRTSVRCRESGGHRLPPTPPARRQAQGRGTVHRPQSGGPQHRFSSLPRTRCRSVPGTEGDVPGWDAPSPAQRTTFCCRSGPIAAYLLLRGRAQDTRTDAIAGAQPQLCCGFRGKGQTSCFRTTPPHRLGQDRHRDSVAFEGG</sequence>
<feature type="compositionally biased region" description="Polar residues" evidence="1">
    <location>
        <begin position="87"/>
        <end position="106"/>
    </location>
</feature>
<gene>
    <name evidence="2" type="ORF">NDU88_000194</name>
</gene>
<organism evidence="2 3">
    <name type="scientific">Pleurodeles waltl</name>
    <name type="common">Iberian ribbed newt</name>
    <dbReference type="NCBI Taxonomy" id="8319"/>
    <lineage>
        <taxon>Eukaryota</taxon>
        <taxon>Metazoa</taxon>
        <taxon>Chordata</taxon>
        <taxon>Craniata</taxon>
        <taxon>Vertebrata</taxon>
        <taxon>Euteleostomi</taxon>
        <taxon>Amphibia</taxon>
        <taxon>Batrachia</taxon>
        <taxon>Caudata</taxon>
        <taxon>Salamandroidea</taxon>
        <taxon>Salamandridae</taxon>
        <taxon>Pleurodelinae</taxon>
        <taxon>Pleurodeles</taxon>
    </lineage>
</organism>
<feature type="region of interest" description="Disordered" evidence="1">
    <location>
        <begin position="61"/>
        <end position="170"/>
    </location>
</feature>
<name>A0AAV7VVF0_PLEWA</name>
<feature type="compositionally biased region" description="Basic and acidic residues" evidence="1">
    <location>
        <begin position="231"/>
        <end position="245"/>
    </location>
</feature>
<evidence type="ECO:0000256" key="1">
    <source>
        <dbReference type="SAM" id="MobiDB-lite"/>
    </source>
</evidence>
<keyword evidence="3" id="KW-1185">Reference proteome</keyword>
<dbReference type="EMBL" id="JANPWB010000002">
    <property type="protein sequence ID" value="KAJ1204756.1"/>
    <property type="molecule type" value="Genomic_DNA"/>
</dbReference>
<reference evidence="2" key="1">
    <citation type="journal article" date="2022" name="bioRxiv">
        <title>Sequencing and chromosome-scale assembly of the giantPleurodeles waltlgenome.</title>
        <authorList>
            <person name="Brown T."/>
            <person name="Elewa A."/>
            <person name="Iarovenko S."/>
            <person name="Subramanian E."/>
            <person name="Araus A.J."/>
            <person name="Petzold A."/>
            <person name="Susuki M."/>
            <person name="Suzuki K.-i.T."/>
            <person name="Hayashi T."/>
            <person name="Toyoda A."/>
            <person name="Oliveira C."/>
            <person name="Osipova E."/>
            <person name="Leigh N.D."/>
            <person name="Simon A."/>
            <person name="Yun M.H."/>
        </authorList>
    </citation>
    <scope>NUCLEOTIDE SEQUENCE</scope>
    <source>
        <strain evidence="2">20211129_DDA</strain>
        <tissue evidence="2">Liver</tissue>
    </source>
</reference>
<protein>
    <submittedName>
        <fullName evidence="2">Uncharacterized protein</fullName>
    </submittedName>
</protein>
<proteinExistence type="predicted"/>
<comment type="caution">
    <text evidence="2">The sequence shown here is derived from an EMBL/GenBank/DDBJ whole genome shotgun (WGS) entry which is preliminary data.</text>
</comment>